<feature type="domain" description="AB hydrolase-1" evidence="1">
    <location>
        <begin position="34"/>
        <end position="273"/>
    </location>
</feature>
<proteinExistence type="predicted"/>
<dbReference type="RefSeq" id="WP_066706064.1">
    <property type="nucleotide sequence ID" value="NZ_JBHIWA010000004.1"/>
</dbReference>
<dbReference type="AlphaFoldDB" id="A0A2A4ICF9"/>
<organism evidence="2 3">
    <name type="scientific">Sphingomonas adhaesiva</name>
    <dbReference type="NCBI Taxonomy" id="28212"/>
    <lineage>
        <taxon>Bacteria</taxon>
        <taxon>Pseudomonadati</taxon>
        <taxon>Pseudomonadota</taxon>
        <taxon>Alphaproteobacteria</taxon>
        <taxon>Sphingomonadales</taxon>
        <taxon>Sphingomonadaceae</taxon>
        <taxon>Sphingomonas</taxon>
    </lineage>
</organism>
<sequence>MADYRDLFWWSADGIRLHARDYPGPAEAEGAAPVLCMPGLTRNARDYDGLARRLAAGRRVIAVEFRGRGDSGYAKDPMTYVPLTYAQDVAALLDQEKIGRFAAIGTSLGGIVTMLLAGMLPGRIAGALLNDIGPEIEPAGLSRIRGYVGKSSTYPTWMHAARGVQEANEDVYPGWTIEQWLGMAKRLYRLNSAGRIVLDYDMKIAEPFRLPGGEAGPDMWRALAALAGVPVLVVRGGRSDILSAATAGRMVAALPGAELLTLPQVGHAPTLDEAGVGEAIDRWLARTSEPRV</sequence>
<dbReference type="SUPFAM" id="SSF53474">
    <property type="entry name" value="alpha/beta-Hydrolases"/>
    <property type="match status" value="1"/>
</dbReference>
<keyword evidence="3" id="KW-1185">Reference proteome</keyword>
<dbReference type="Gene3D" id="3.40.50.1820">
    <property type="entry name" value="alpha/beta hydrolase"/>
    <property type="match status" value="1"/>
</dbReference>
<keyword evidence="2" id="KW-0378">Hydrolase</keyword>
<gene>
    <name evidence="2" type="ORF">COA07_00460</name>
</gene>
<dbReference type="InterPro" id="IPR029058">
    <property type="entry name" value="AB_hydrolase_fold"/>
</dbReference>
<reference evidence="2 3" key="1">
    <citation type="submission" date="2017-09" db="EMBL/GenBank/DDBJ databases">
        <title>Sphingomonas adhaesiva DSM 7418, whole genome shotgun sequence.</title>
        <authorList>
            <person name="Feng G."/>
            <person name="Zhu H."/>
        </authorList>
    </citation>
    <scope>NUCLEOTIDE SEQUENCE [LARGE SCALE GENOMIC DNA]</scope>
    <source>
        <strain evidence="2 3">DSM 7418</strain>
    </source>
</reference>
<dbReference type="GO" id="GO:0016787">
    <property type="term" value="F:hydrolase activity"/>
    <property type="evidence" value="ECO:0007669"/>
    <property type="project" value="UniProtKB-KW"/>
</dbReference>
<dbReference type="InterPro" id="IPR000073">
    <property type="entry name" value="AB_hydrolase_1"/>
</dbReference>
<dbReference type="Pfam" id="PF12697">
    <property type="entry name" value="Abhydrolase_6"/>
    <property type="match status" value="1"/>
</dbReference>
<name>A0A2A4ICF9_9SPHN</name>
<evidence type="ECO:0000259" key="1">
    <source>
        <dbReference type="Pfam" id="PF12697"/>
    </source>
</evidence>
<protein>
    <submittedName>
        <fullName evidence="2">Alpha/beta hydrolase</fullName>
    </submittedName>
</protein>
<evidence type="ECO:0000313" key="3">
    <source>
        <dbReference type="Proteomes" id="UP000218323"/>
    </source>
</evidence>
<dbReference type="PANTHER" id="PTHR43433:SF5">
    <property type="entry name" value="AB HYDROLASE-1 DOMAIN-CONTAINING PROTEIN"/>
    <property type="match status" value="1"/>
</dbReference>
<comment type="caution">
    <text evidence="2">The sequence shown here is derived from an EMBL/GenBank/DDBJ whole genome shotgun (WGS) entry which is preliminary data.</text>
</comment>
<dbReference type="Proteomes" id="UP000218323">
    <property type="component" value="Unassembled WGS sequence"/>
</dbReference>
<accession>A0A2A4ICF9</accession>
<dbReference type="EMBL" id="NWVC01000001">
    <property type="protein sequence ID" value="PCG15510.1"/>
    <property type="molecule type" value="Genomic_DNA"/>
</dbReference>
<dbReference type="InterPro" id="IPR050471">
    <property type="entry name" value="AB_hydrolase"/>
</dbReference>
<dbReference type="PANTHER" id="PTHR43433">
    <property type="entry name" value="HYDROLASE, ALPHA/BETA FOLD FAMILY PROTEIN"/>
    <property type="match status" value="1"/>
</dbReference>
<evidence type="ECO:0000313" key="2">
    <source>
        <dbReference type="EMBL" id="PCG15510.1"/>
    </source>
</evidence>